<protein>
    <submittedName>
        <fullName evidence="2">Uncharacterized protein</fullName>
    </submittedName>
</protein>
<dbReference type="HOGENOM" id="CLU_939336_0_0_9"/>
<feature type="region of interest" description="Disordered" evidence="1">
    <location>
        <begin position="227"/>
        <end position="296"/>
    </location>
</feature>
<evidence type="ECO:0000256" key="1">
    <source>
        <dbReference type="SAM" id="MobiDB-lite"/>
    </source>
</evidence>
<comment type="caution">
    <text evidence="2">The sequence shown here is derived from an EMBL/GenBank/DDBJ whole genome shotgun (WGS) entry which is preliminary data.</text>
</comment>
<evidence type="ECO:0000313" key="2">
    <source>
        <dbReference type="EMBL" id="EEF67431.1"/>
    </source>
</evidence>
<dbReference type="Proteomes" id="UP000005950">
    <property type="component" value="Unassembled WGS sequence"/>
</dbReference>
<reference evidence="2 3" key="1">
    <citation type="submission" date="2008-12" db="EMBL/GenBank/DDBJ databases">
        <authorList>
            <person name="Fulton L."/>
            <person name="Clifton S."/>
            <person name="Fulton B."/>
            <person name="Xu J."/>
            <person name="Minx P."/>
            <person name="Pepin K.H."/>
            <person name="Johnson M."/>
            <person name="Bhonagiri V."/>
            <person name="Nash W.E."/>
            <person name="Mardis E.R."/>
            <person name="Wilson R.K."/>
        </authorList>
    </citation>
    <scope>NUCLEOTIDE SEQUENCE [LARGE SCALE GENOMIC DNA]</scope>
    <source>
        <strain evidence="2 3">DSM 12042</strain>
    </source>
</reference>
<gene>
    <name evidence="2" type="ORF">HOLDEFILI_02447</name>
</gene>
<dbReference type="STRING" id="545696.HOLDEFILI_02447"/>
<dbReference type="EMBL" id="ACCF01000142">
    <property type="protein sequence ID" value="EEF67431.1"/>
    <property type="molecule type" value="Genomic_DNA"/>
</dbReference>
<evidence type="ECO:0000313" key="3">
    <source>
        <dbReference type="Proteomes" id="UP000005950"/>
    </source>
</evidence>
<proteinExistence type="predicted"/>
<sequence length="296" mass="34393">METVEQKRPADIFQELLDYLWNGLGLEEKGWKRLKKGDFKKRTKNGLTYLIWFDRRRYNYIDYEIGHGNVEVGFTCIIKQGDDCLYSFKIEPTTGGSFFRMLTEDLRLDTGLLDTFLPLIQAHYLDFISHFEVDPAEALQPVCAPFIQPEDYSWCIHVDEQMVERYGTSEQLAEYRHQAELRGTPEHKAKNWMGSMLFHLSHANDVDQAWASSRTREELDQVVEPLCRPSGRQDSGHRRMRRAISSTGRKQIRRSAPFGYGISSPTPAACRKSLSRKSWSFGGNCSQKRRRKPNEQ</sequence>
<reference evidence="2 3" key="2">
    <citation type="submission" date="2009-02" db="EMBL/GenBank/DDBJ databases">
        <title>Draft genome sequence of Holdemania filiformis DSM 12042.</title>
        <authorList>
            <person name="Sudarsanam P."/>
            <person name="Ley R."/>
            <person name="Guruge J."/>
            <person name="Turnbaugh P.J."/>
            <person name="Mahowald M."/>
            <person name="Liep D."/>
            <person name="Gordon J."/>
        </authorList>
    </citation>
    <scope>NUCLEOTIDE SEQUENCE [LARGE SCALE GENOMIC DNA]</scope>
    <source>
        <strain evidence="2 3">DSM 12042</strain>
    </source>
</reference>
<accession>B9Y9E2</accession>
<name>B9Y9E2_9FIRM</name>
<organism evidence="2 3">
    <name type="scientific">Holdemania filiformis DSM 12042</name>
    <dbReference type="NCBI Taxonomy" id="545696"/>
    <lineage>
        <taxon>Bacteria</taxon>
        <taxon>Bacillati</taxon>
        <taxon>Bacillota</taxon>
        <taxon>Erysipelotrichia</taxon>
        <taxon>Erysipelotrichales</taxon>
        <taxon>Erysipelotrichaceae</taxon>
        <taxon>Holdemania</taxon>
    </lineage>
</organism>
<dbReference type="eggNOG" id="ENOG502ZA15">
    <property type="taxonomic scope" value="Bacteria"/>
</dbReference>
<feature type="compositionally biased region" description="Polar residues" evidence="1">
    <location>
        <begin position="276"/>
        <end position="286"/>
    </location>
</feature>
<feature type="compositionally biased region" description="Basic residues" evidence="1">
    <location>
        <begin position="287"/>
        <end position="296"/>
    </location>
</feature>
<dbReference type="AlphaFoldDB" id="B9Y9E2"/>